<keyword evidence="2" id="KW-1185">Reference proteome</keyword>
<dbReference type="Proteomes" id="UP000807353">
    <property type="component" value="Unassembled WGS sequence"/>
</dbReference>
<evidence type="ECO:0000313" key="2">
    <source>
        <dbReference type="Proteomes" id="UP000807353"/>
    </source>
</evidence>
<reference evidence="1" key="1">
    <citation type="submission" date="2020-11" db="EMBL/GenBank/DDBJ databases">
        <authorList>
            <consortium name="DOE Joint Genome Institute"/>
            <person name="Ahrendt S."/>
            <person name="Riley R."/>
            <person name="Andreopoulos W."/>
            <person name="Labutti K."/>
            <person name="Pangilinan J."/>
            <person name="Ruiz-Duenas F.J."/>
            <person name="Barrasa J.M."/>
            <person name="Sanchez-Garcia M."/>
            <person name="Camarero S."/>
            <person name="Miyauchi S."/>
            <person name="Serrano A."/>
            <person name="Linde D."/>
            <person name="Babiker R."/>
            <person name="Drula E."/>
            <person name="Ayuso-Fernandez I."/>
            <person name="Pacheco R."/>
            <person name="Padilla G."/>
            <person name="Ferreira P."/>
            <person name="Barriuso J."/>
            <person name="Kellner H."/>
            <person name="Castanera R."/>
            <person name="Alfaro M."/>
            <person name="Ramirez L."/>
            <person name="Pisabarro A.G."/>
            <person name="Kuo A."/>
            <person name="Tritt A."/>
            <person name="Lipzen A."/>
            <person name="He G."/>
            <person name="Yan M."/>
            <person name="Ng V."/>
            <person name="Cullen D."/>
            <person name="Martin F."/>
            <person name="Rosso M.-N."/>
            <person name="Henrissat B."/>
            <person name="Hibbett D."/>
            <person name="Martinez A.T."/>
            <person name="Grigoriev I.V."/>
        </authorList>
    </citation>
    <scope>NUCLEOTIDE SEQUENCE</scope>
    <source>
        <strain evidence="1">CBS 247.69</strain>
    </source>
</reference>
<protein>
    <submittedName>
        <fullName evidence="1">Uncharacterized protein</fullName>
    </submittedName>
</protein>
<gene>
    <name evidence="1" type="ORF">BDZ94DRAFT_290083</name>
</gene>
<proteinExistence type="predicted"/>
<accession>A0A9P5XWS7</accession>
<name>A0A9P5XWS7_9AGAR</name>
<sequence>MLKGHLNMFDNPDLSLTQSIYPFPLLDSCRSSTLLKQVHLSPLVICLCHSVLQSIPILYSPLWTHFLLL</sequence>
<organism evidence="1 2">
    <name type="scientific">Collybia nuda</name>
    <dbReference type="NCBI Taxonomy" id="64659"/>
    <lineage>
        <taxon>Eukaryota</taxon>
        <taxon>Fungi</taxon>
        <taxon>Dikarya</taxon>
        <taxon>Basidiomycota</taxon>
        <taxon>Agaricomycotina</taxon>
        <taxon>Agaricomycetes</taxon>
        <taxon>Agaricomycetidae</taxon>
        <taxon>Agaricales</taxon>
        <taxon>Tricholomatineae</taxon>
        <taxon>Clitocybaceae</taxon>
        <taxon>Collybia</taxon>
    </lineage>
</organism>
<comment type="caution">
    <text evidence="1">The sequence shown here is derived from an EMBL/GenBank/DDBJ whole genome shotgun (WGS) entry which is preliminary data.</text>
</comment>
<dbReference type="EMBL" id="MU150391">
    <property type="protein sequence ID" value="KAF9457006.1"/>
    <property type="molecule type" value="Genomic_DNA"/>
</dbReference>
<evidence type="ECO:0000313" key="1">
    <source>
        <dbReference type="EMBL" id="KAF9457006.1"/>
    </source>
</evidence>
<dbReference type="AlphaFoldDB" id="A0A9P5XWS7"/>